<feature type="transmembrane region" description="Helical" evidence="2">
    <location>
        <begin position="410"/>
        <end position="433"/>
    </location>
</feature>
<feature type="transmembrane region" description="Helical" evidence="2">
    <location>
        <begin position="182"/>
        <end position="201"/>
    </location>
</feature>
<keyword evidence="4" id="KW-1185">Reference proteome</keyword>
<accession>A0AAF3J326</accession>
<organism evidence="4 5">
    <name type="scientific">Mesorhabditis belari</name>
    <dbReference type="NCBI Taxonomy" id="2138241"/>
    <lineage>
        <taxon>Eukaryota</taxon>
        <taxon>Metazoa</taxon>
        <taxon>Ecdysozoa</taxon>
        <taxon>Nematoda</taxon>
        <taxon>Chromadorea</taxon>
        <taxon>Rhabditida</taxon>
        <taxon>Rhabditina</taxon>
        <taxon>Rhabditomorpha</taxon>
        <taxon>Rhabditoidea</taxon>
        <taxon>Rhabditidae</taxon>
        <taxon>Mesorhabditinae</taxon>
        <taxon>Mesorhabditis</taxon>
    </lineage>
</organism>
<feature type="transmembrane region" description="Helical" evidence="2">
    <location>
        <begin position="311"/>
        <end position="330"/>
    </location>
</feature>
<dbReference type="InterPro" id="IPR020846">
    <property type="entry name" value="MFS_dom"/>
</dbReference>
<feature type="transmembrane region" description="Helical" evidence="2">
    <location>
        <begin position="279"/>
        <end position="305"/>
    </location>
</feature>
<sequence length="493" mass="55074">MTAKIDDIGSDSKKSLEKRGSRRFIILLVSFFFLSFIHAGFLSYNCGYVAMSELITSPLYNEETFSVNRSMIPWNADHLSLSDRRFDFTPEEKGWSFAAGFAGAMFGVPILGLMTAKWGMHRMMSGMGAMIAVTCFLLPYLVSISFPLFLFLRFLSGTALAILFAAAGHVVSYWAPLNERGLWIAVLSGHVEFSPFFSMPHAGLVGSEISWPAIYYSHGVIALLVTILWIFVHKDDPRDVKWLKKEELDRVMQGKFELLNAKREKQKPVSFLKLIKTPVVVGIWVACIGYYFGVQFSITFSLLYYSSALHYSPIVCGFVTMIPLLILLFLKLVTGHISDRLTSIREVTRMRIFNSIALIGSAFFFLIASFRQPDGSWMDVAVVVMPVCILGCHSGGYPKCAVIVARKHSAAVFSYMQLFGCGSLVAGAFMVPMLTPSGEHAEWGIVFRAYAVVMLVCNLVFCYTATDKPCEWALEKETTEVEISTSENQTHKV</sequence>
<evidence type="ECO:0000313" key="5">
    <source>
        <dbReference type="WBParaSite" id="MBELARI_LOCUS13120.2"/>
    </source>
</evidence>
<dbReference type="GO" id="GO:0022857">
    <property type="term" value="F:transmembrane transporter activity"/>
    <property type="evidence" value="ECO:0007669"/>
    <property type="project" value="InterPro"/>
</dbReference>
<dbReference type="GO" id="GO:0016020">
    <property type="term" value="C:membrane"/>
    <property type="evidence" value="ECO:0007669"/>
    <property type="project" value="UniProtKB-SubCell"/>
</dbReference>
<name>A0AAF3J326_9BILA</name>
<comment type="subcellular location">
    <subcellularLocation>
        <location evidence="1">Membrane</location>
        <topology evidence="1">Multi-pass membrane protein</topology>
    </subcellularLocation>
</comment>
<keyword evidence="2" id="KW-1133">Transmembrane helix</keyword>
<evidence type="ECO:0000256" key="1">
    <source>
        <dbReference type="ARBA" id="ARBA00004141"/>
    </source>
</evidence>
<dbReference type="Pfam" id="PF07690">
    <property type="entry name" value="MFS_1"/>
    <property type="match status" value="1"/>
</dbReference>
<proteinExistence type="predicted"/>
<dbReference type="InterPro" id="IPR011701">
    <property type="entry name" value="MFS"/>
</dbReference>
<dbReference type="Proteomes" id="UP000887575">
    <property type="component" value="Unassembled WGS sequence"/>
</dbReference>
<dbReference type="AlphaFoldDB" id="A0AAF3J326"/>
<feature type="transmembrane region" description="Helical" evidence="2">
    <location>
        <begin position="154"/>
        <end position="175"/>
    </location>
</feature>
<keyword evidence="2" id="KW-0472">Membrane</keyword>
<evidence type="ECO:0000313" key="4">
    <source>
        <dbReference type="Proteomes" id="UP000887575"/>
    </source>
</evidence>
<reference evidence="5" key="1">
    <citation type="submission" date="2024-02" db="UniProtKB">
        <authorList>
            <consortium name="WormBaseParasite"/>
        </authorList>
    </citation>
    <scope>IDENTIFICATION</scope>
</reference>
<dbReference type="PANTHER" id="PTHR45757:SF18">
    <property type="entry name" value="MAJOR FACILITATOR SUPERFAMILY (MFS) PROFILE DOMAIN-CONTAINING PROTEIN"/>
    <property type="match status" value="1"/>
</dbReference>
<protein>
    <submittedName>
        <fullName evidence="5">Major facilitator superfamily (MFS) profile domain-containing protein</fullName>
    </submittedName>
</protein>
<feature type="transmembrane region" description="Helical" evidence="2">
    <location>
        <begin position="445"/>
        <end position="466"/>
    </location>
</feature>
<feature type="transmembrane region" description="Helical" evidence="2">
    <location>
        <begin position="24"/>
        <end position="44"/>
    </location>
</feature>
<dbReference type="Gene3D" id="1.20.1250.20">
    <property type="entry name" value="MFS general substrate transporter like domains"/>
    <property type="match status" value="2"/>
</dbReference>
<evidence type="ECO:0000259" key="3">
    <source>
        <dbReference type="PROSITE" id="PS50850"/>
    </source>
</evidence>
<evidence type="ECO:0000256" key="2">
    <source>
        <dbReference type="SAM" id="Phobius"/>
    </source>
</evidence>
<keyword evidence="2" id="KW-0812">Transmembrane</keyword>
<feature type="transmembrane region" description="Helical" evidence="2">
    <location>
        <begin position="376"/>
        <end position="398"/>
    </location>
</feature>
<dbReference type="PROSITE" id="PS50850">
    <property type="entry name" value="MFS"/>
    <property type="match status" value="1"/>
</dbReference>
<feature type="domain" description="Major facilitator superfamily (MFS) profile" evidence="3">
    <location>
        <begin position="24"/>
        <end position="469"/>
    </location>
</feature>
<feature type="transmembrane region" description="Helical" evidence="2">
    <location>
        <begin position="95"/>
        <end position="116"/>
    </location>
</feature>
<feature type="transmembrane region" description="Helical" evidence="2">
    <location>
        <begin position="213"/>
        <end position="232"/>
    </location>
</feature>
<dbReference type="PANTHER" id="PTHR45757">
    <property type="entry name" value="PROTEIN CBG23364-RELATED"/>
    <property type="match status" value="1"/>
</dbReference>
<dbReference type="WBParaSite" id="MBELARI_LOCUS13120.2">
    <property type="protein sequence ID" value="MBELARI_LOCUS13120.2"/>
    <property type="gene ID" value="MBELARI_LOCUS13120"/>
</dbReference>
<feature type="transmembrane region" description="Helical" evidence="2">
    <location>
        <begin position="128"/>
        <end position="148"/>
    </location>
</feature>
<dbReference type="SUPFAM" id="SSF103473">
    <property type="entry name" value="MFS general substrate transporter"/>
    <property type="match status" value="1"/>
</dbReference>
<feature type="transmembrane region" description="Helical" evidence="2">
    <location>
        <begin position="351"/>
        <end position="370"/>
    </location>
</feature>
<dbReference type="InterPro" id="IPR036259">
    <property type="entry name" value="MFS_trans_sf"/>
</dbReference>